<sequence length="154" mass="16656">MPLPQFFRIIVTNNSGRTVTFNNNGRFNLKVTFWHIDPDTGKTVYTQDVDDNLAFIAGDSTIDGAEEKSSEIDNIAGDTEFLGAHVQLEVTHDEGTLADGNFNIYLDGGDAAGELASDAGGYTSAEADFLQHIGSLAWIPGADDDTRRSEVIEI</sequence>
<dbReference type="EMBL" id="LAZR01000129">
    <property type="protein sequence ID" value="KKN88331.1"/>
    <property type="molecule type" value="Genomic_DNA"/>
</dbReference>
<name>A0A0F9WQ78_9ZZZZ</name>
<evidence type="ECO:0000313" key="1">
    <source>
        <dbReference type="EMBL" id="KKN88331.1"/>
    </source>
</evidence>
<dbReference type="AlphaFoldDB" id="A0A0F9WQ78"/>
<comment type="caution">
    <text evidence="1">The sequence shown here is derived from an EMBL/GenBank/DDBJ whole genome shotgun (WGS) entry which is preliminary data.</text>
</comment>
<organism evidence="1">
    <name type="scientific">marine sediment metagenome</name>
    <dbReference type="NCBI Taxonomy" id="412755"/>
    <lineage>
        <taxon>unclassified sequences</taxon>
        <taxon>metagenomes</taxon>
        <taxon>ecological metagenomes</taxon>
    </lineage>
</organism>
<gene>
    <name evidence="1" type="ORF">LCGC14_0248930</name>
</gene>
<proteinExistence type="predicted"/>
<protein>
    <submittedName>
        <fullName evidence="1">Uncharacterized protein</fullName>
    </submittedName>
</protein>
<reference evidence="1" key="1">
    <citation type="journal article" date="2015" name="Nature">
        <title>Complex archaea that bridge the gap between prokaryotes and eukaryotes.</title>
        <authorList>
            <person name="Spang A."/>
            <person name="Saw J.H."/>
            <person name="Jorgensen S.L."/>
            <person name="Zaremba-Niedzwiedzka K."/>
            <person name="Martijn J."/>
            <person name="Lind A.E."/>
            <person name="van Eijk R."/>
            <person name="Schleper C."/>
            <person name="Guy L."/>
            <person name="Ettema T.J."/>
        </authorList>
    </citation>
    <scope>NUCLEOTIDE SEQUENCE</scope>
</reference>
<accession>A0A0F9WQ78</accession>